<dbReference type="InterPro" id="IPR011006">
    <property type="entry name" value="CheY-like_superfamily"/>
</dbReference>
<dbReference type="Pfam" id="PF00072">
    <property type="entry name" value="Response_reg"/>
    <property type="match status" value="1"/>
</dbReference>
<dbReference type="OrthoDB" id="9790669at2"/>
<evidence type="ECO:0000313" key="3">
    <source>
        <dbReference type="EMBL" id="SFM39428.1"/>
    </source>
</evidence>
<dbReference type="Proteomes" id="UP000198565">
    <property type="component" value="Unassembled WGS sequence"/>
</dbReference>
<dbReference type="InterPro" id="IPR001789">
    <property type="entry name" value="Sig_transdc_resp-reg_receiver"/>
</dbReference>
<dbReference type="STRING" id="334253.SAMN04487943_11666"/>
<dbReference type="GO" id="GO:0000160">
    <property type="term" value="P:phosphorelay signal transduction system"/>
    <property type="evidence" value="ECO:0007669"/>
    <property type="project" value="InterPro"/>
</dbReference>
<dbReference type="CDD" id="cd17542">
    <property type="entry name" value="REC_CheY"/>
    <property type="match status" value="1"/>
</dbReference>
<dbReference type="AlphaFoldDB" id="A0A1I4QH69"/>
<dbReference type="RefSeq" id="WP_091485966.1">
    <property type="nucleotide sequence ID" value="NZ_FOTR01000016.1"/>
</dbReference>
<evidence type="ECO:0000259" key="2">
    <source>
        <dbReference type="PROSITE" id="PS50110"/>
    </source>
</evidence>
<keyword evidence="1" id="KW-0597">Phosphoprotein</keyword>
<organism evidence="3 4">
    <name type="scientific">Gracilibacillus orientalis</name>
    <dbReference type="NCBI Taxonomy" id="334253"/>
    <lineage>
        <taxon>Bacteria</taxon>
        <taxon>Bacillati</taxon>
        <taxon>Bacillota</taxon>
        <taxon>Bacilli</taxon>
        <taxon>Bacillales</taxon>
        <taxon>Bacillaceae</taxon>
        <taxon>Gracilibacillus</taxon>
    </lineage>
</organism>
<reference evidence="4" key="1">
    <citation type="submission" date="2016-10" db="EMBL/GenBank/DDBJ databases">
        <authorList>
            <person name="Varghese N."/>
            <person name="Submissions S."/>
        </authorList>
    </citation>
    <scope>NUCLEOTIDE SEQUENCE [LARGE SCALE GENOMIC DNA]</scope>
    <source>
        <strain evidence="4">CGMCC 1.4250</strain>
    </source>
</reference>
<dbReference type="InterPro" id="IPR052048">
    <property type="entry name" value="ST_Response_Regulator"/>
</dbReference>
<dbReference type="PANTHER" id="PTHR43228:SF1">
    <property type="entry name" value="TWO-COMPONENT RESPONSE REGULATOR ARR22"/>
    <property type="match status" value="1"/>
</dbReference>
<gene>
    <name evidence="3" type="ORF">SAMN04487943_11666</name>
</gene>
<dbReference type="EMBL" id="FOTR01000016">
    <property type="protein sequence ID" value="SFM39428.1"/>
    <property type="molecule type" value="Genomic_DNA"/>
</dbReference>
<dbReference type="Gene3D" id="3.40.50.2300">
    <property type="match status" value="1"/>
</dbReference>
<sequence length="118" mass="13003">MARVLIVDDAAFMRMQLKNIFTNLGHEVVGEAENGHQAAGLYEDLQPDIVSMDITMPEMNGVEATKEIKSKDTNATIIMCSAMGQQQMVLDAIKAGATDFIVKPFSEDRVKETLDKLL</sequence>
<accession>A0A1I4QH69</accession>
<protein>
    <submittedName>
        <fullName evidence="3">Two-component system, chemotaxis family, response regulator CheY</fullName>
    </submittedName>
</protein>
<dbReference type="PROSITE" id="PS50110">
    <property type="entry name" value="RESPONSE_REGULATORY"/>
    <property type="match status" value="1"/>
</dbReference>
<name>A0A1I4QH69_9BACI</name>
<proteinExistence type="predicted"/>
<dbReference type="SMART" id="SM00448">
    <property type="entry name" value="REC"/>
    <property type="match status" value="1"/>
</dbReference>
<dbReference type="SUPFAM" id="SSF52172">
    <property type="entry name" value="CheY-like"/>
    <property type="match status" value="1"/>
</dbReference>
<keyword evidence="4" id="KW-1185">Reference proteome</keyword>
<feature type="domain" description="Response regulatory" evidence="2">
    <location>
        <begin position="3"/>
        <end position="118"/>
    </location>
</feature>
<dbReference type="PANTHER" id="PTHR43228">
    <property type="entry name" value="TWO-COMPONENT RESPONSE REGULATOR"/>
    <property type="match status" value="1"/>
</dbReference>
<evidence type="ECO:0000313" key="4">
    <source>
        <dbReference type="Proteomes" id="UP000198565"/>
    </source>
</evidence>
<feature type="modified residue" description="4-aspartylphosphate" evidence="1">
    <location>
        <position position="53"/>
    </location>
</feature>
<evidence type="ECO:0000256" key="1">
    <source>
        <dbReference type="PROSITE-ProRule" id="PRU00169"/>
    </source>
</evidence>